<dbReference type="EMBL" id="FPBZ01000014">
    <property type="protein sequence ID" value="SFU68017.1"/>
    <property type="molecule type" value="Genomic_DNA"/>
</dbReference>
<gene>
    <name evidence="1" type="ORF">SAMN05216417_11463</name>
</gene>
<evidence type="ECO:0000313" key="2">
    <source>
        <dbReference type="Proteomes" id="UP000182649"/>
    </source>
</evidence>
<dbReference type="RefSeq" id="WP_074975412.1">
    <property type="nucleotide sequence ID" value="NZ_FPBZ01000014.1"/>
</dbReference>
<reference evidence="1 2" key="1">
    <citation type="submission" date="2016-10" db="EMBL/GenBank/DDBJ databases">
        <authorList>
            <person name="de Groot N.N."/>
        </authorList>
    </citation>
    <scope>NUCLEOTIDE SEQUENCE [LARGE SCALE GENOMIC DNA]</scope>
    <source>
        <strain evidence="1 2">Nl14</strain>
    </source>
</reference>
<evidence type="ECO:0000313" key="1">
    <source>
        <dbReference type="EMBL" id="SFU68017.1"/>
    </source>
</evidence>
<organism evidence="1 2">
    <name type="scientific">Nitrosospira multiformis</name>
    <dbReference type="NCBI Taxonomy" id="1231"/>
    <lineage>
        <taxon>Bacteria</taxon>
        <taxon>Pseudomonadati</taxon>
        <taxon>Pseudomonadota</taxon>
        <taxon>Betaproteobacteria</taxon>
        <taxon>Nitrosomonadales</taxon>
        <taxon>Nitrosomonadaceae</taxon>
        <taxon>Nitrosospira</taxon>
    </lineage>
</organism>
<accession>A0A1I7I516</accession>
<sequence>MTNKTDAEQILKLLDDKVTPLDTLFASLGESLSGHEGFGTNAITKGRAAFKNARVWLSRELCPKINEPEIRILVTSQQSSDMVAAVGVIAALLESSPSGFALNGTLVAVIIVRMGIRNLCPDLPQ</sequence>
<protein>
    <submittedName>
        <fullName evidence="1">Uncharacterized protein</fullName>
    </submittedName>
</protein>
<name>A0A1I7I516_9PROT</name>
<dbReference type="Proteomes" id="UP000182649">
    <property type="component" value="Unassembled WGS sequence"/>
</dbReference>
<dbReference type="AlphaFoldDB" id="A0A1I7I516"/>
<proteinExistence type="predicted"/>